<dbReference type="Proteomes" id="UP000717696">
    <property type="component" value="Unassembled WGS sequence"/>
</dbReference>
<protein>
    <submittedName>
        <fullName evidence="2">Uncharacterized protein</fullName>
    </submittedName>
</protein>
<dbReference type="EMBL" id="JAGMUU010000041">
    <property type="protein sequence ID" value="KAH7114753.1"/>
    <property type="molecule type" value="Genomic_DNA"/>
</dbReference>
<feature type="non-terminal residue" evidence="2">
    <location>
        <position position="1"/>
    </location>
</feature>
<feature type="region of interest" description="Disordered" evidence="1">
    <location>
        <begin position="36"/>
        <end position="67"/>
    </location>
</feature>
<organism evidence="2 3">
    <name type="scientific">Dactylonectria estremocensis</name>
    <dbReference type="NCBI Taxonomy" id="1079267"/>
    <lineage>
        <taxon>Eukaryota</taxon>
        <taxon>Fungi</taxon>
        <taxon>Dikarya</taxon>
        <taxon>Ascomycota</taxon>
        <taxon>Pezizomycotina</taxon>
        <taxon>Sordariomycetes</taxon>
        <taxon>Hypocreomycetidae</taxon>
        <taxon>Hypocreales</taxon>
        <taxon>Nectriaceae</taxon>
        <taxon>Dactylonectria</taxon>
    </lineage>
</organism>
<evidence type="ECO:0000256" key="1">
    <source>
        <dbReference type="SAM" id="MobiDB-lite"/>
    </source>
</evidence>
<keyword evidence="3" id="KW-1185">Reference proteome</keyword>
<proteinExistence type="predicted"/>
<dbReference type="AlphaFoldDB" id="A0A9P9IB00"/>
<sequence>PQIVDSTVRILVILLDDWEFVRQSTLSIYNIYMPTSLNPVNKSPTPPRPAGPWGVASRNPFSSPIRG</sequence>
<comment type="caution">
    <text evidence="2">The sequence shown here is derived from an EMBL/GenBank/DDBJ whole genome shotgun (WGS) entry which is preliminary data.</text>
</comment>
<evidence type="ECO:0000313" key="2">
    <source>
        <dbReference type="EMBL" id="KAH7114753.1"/>
    </source>
</evidence>
<name>A0A9P9IB00_9HYPO</name>
<evidence type="ECO:0000313" key="3">
    <source>
        <dbReference type="Proteomes" id="UP000717696"/>
    </source>
</evidence>
<accession>A0A9P9IB00</accession>
<reference evidence="2" key="1">
    <citation type="journal article" date="2021" name="Nat. Commun.">
        <title>Genetic determinants of endophytism in the Arabidopsis root mycobiome.</title>
        <authorList>
            <person name="Mesny F."/>
            <person name="Miyauchi S."/>
            <person name="Thiergart T."/>
            <person name="Pickel B."/>
            <person name="Atanasova L."/>
            <person name="Karlsson M."/>
            <person name="Huettel B."/>
            <person name="Barry K.W."/>
            <person name="Haridas S."/>
            <person name="Chen C."/>
            <person name="Bauer D."/>
            <person name="Andreopoulos W."/>
            <person name="Pangilinan J."/>
            <person name="LaButti K."/>
            <person name="Riley R."/>
            <person name="Lipzen A."/>
            <person name="Clum A."/>
            <person name="Drula E."/>
            <person name="Henrissat B."/>
            <person name="Kohler A."/>
            <person name="Grigoriev I.V."/>
            <person name="Martin F.M."/>
            <person name="Hacquard S."/>
        </authorList>
    </citation>
    <scope>NUCLEOTIDE SEQUENCE</scope>
    <source>
        <strain evidence="2">MPI-CAGE-AT-0021</strain>
    </source>
</reference>
<gene>
    <name evidence="2" type="ORF">B0J13DRAFT_573138</name>
</gene>